<gene>
    <name evidence="2" type="ORF">FCULG_00002300</name>
</gene>
<dbReference type="Proteomes" id="UP000241587">
    <property type="component" value="Unassembled WGS sequence"/>
</dbReference>
<reference evidence="2 3" key="1">
    <citation type="submission" date="2018-02" db="EMBL/GenBank/DDBJ databases">
        <title>Fusarium culmorum secondary metabolites in fungal-bacterial-plant interactions.</title>
        <authorList>
            <person name="Schmidt R."/>
        </authorList>
    </citation>
    <scope>NUCLEOTIDE SEQUENCE [LARGE SCALE GENOMIC DNA]</scope>
    <source>
        <strain evidence="2 3">PV</strain>
    </source>
</reference>
<protein>
    <submittedName>
        <fullName evidence="2">Uncharacterized protein</fullName>
    </submittedName>
</protein>
<name>A0A2T4GL35_FUSCU</name>
<evidence type="ECO:0000256" key="1">
    <source>
        <dbReference type="SAM" id="MobiDB-lite"/>
    </source>
</evidence>
<organism evidence="2 3">
    <name type="scientific">Fusarium culmorum</name>
    <dbReference type="NCBI Taxonomy" id="5516"/>
    <lineage>
        <taxon>Eukaryota</taxon>
        <taxon>Fungi</taxon>
        <taxon>Dikarya</taxon>
        <taxon>Ascomycota</taxon>
        <taxon>Pezizomycotina</taxon>
        <taxon>Sordariomycetes</taxon>
        <taxon>Hypocreomycetidae</taxon>
        <taxon>Hypocreales</taxon>
        <taxon>Nectriaceae</taxon>
        <taxon>Fusarium</taxon>
    </lineage>
</organism>
<sequence length="125" mass="13752">MSKRGNQHLPNVARSAMTMASDIYAISSPTVMTRAVTTCYWSTDMQEPLAASLSPVDDSTEKLDSNRVATNLYSLFLQNLESFLDTSELEGSGDFNFNPRIYSRQKPPNTGAAIQEGIGPPPKEY</sequence>
<dbReference type="EMBL" id="PVEM01000012">
    <property type="protein sequence ID" value="PTD04283.1"/>
    <property type="molecule type" value="Genomic_DNA"/>
</dbReference>
<dbReference type="AlphaFoldDB" id="A0A2T4GL35"/>
<comment type="caution">
    <text evidence="2">The sequence shown here is derived from an EMBL/GenBank/DDBJ whole genome shotgun (WGS) entry which is preliminary data.</text>
</comment>
<keyword evidence="3" id="KW-1185">Reference proteome</keyword>
<proteinExistence type="predicted"/>
<feature type="region of interest" description="Disordered" evidence="1">
    <location>
        <begin position="99"/>
        <end position="125"/>
    </location>
</feature>
<evidence type="ECO:0000313" key="2">
    <source>
        <dbReference type="EMBL" id="PTD04283.1"/>
    </source>
</evidence>
<evidence type="ECO:0000313" key="3">
    <source>
        <dbReference type="Proteomes" id="UP000241587"/>
    </source>
</evidence>
<accession>A0A2T4GL35</accession>